<dbReference type="SUPFAM" id="SSF141457">
    <property type="entry name" value="BH3618-like"/>
    <property type="match status" value="1"/>
</dbReference>
<evidence type="ECO:0000256" key="3">
    <source>
        <dbReference type="ARBA" id="ARBA00022845"/>
    </source>
</evidence>
<dbReference type="HAMAP" id="MF_01185">
    <property type="entry name" value="FliW"/>
    <property type="match status" value="1"/>
</dbReference>
<keyword evidence="5" id="KW-0969">Cilium</keyword>
<dbReference type="EMBL" id="CP007389">
    <property type="protein sequence ID" value="APT73318.1"/>
    <property type="molecule type" value="Genomic_DNA"/>
</dbReference>
<evidence type="ECO:0000256" key="1">
    <source>
        <dbReference type="ARBA" id="ARBA00022490"/>
    </source>
</evidence>
<keyword evidence="5" id="KW-0282">Flagellum</keyword>
<proteinExistence type="inferred from homology"/>
<evidence type="ECO:0000313" key="5">
    <source>
        <dbReference type="EMBL" id="APT73318.1"/>
    </source>
</evidence>
<gene>
    <name evidence="4" type="primary">fliW</name>
    <name evidence="5" type="ORF">BW47_01350</name>
</gene>
<dbReference type="Proteomes" id="UP000185490">
    <property type="component" value="Chromosome"/>
</dbReference>
<dbReference type="NCBIfam" id="NF009793">
    <property type="entry name" value="PRK13285.1-1"/>
    <property type="match status" value="1"/>
</dbReference>
<reference evidence="5 6" key="1">
    <citation type="submission" date="2014-02" db="EMBL/GenBank/DDBJ databases">
        <title>Diversity of Thermotogales isolates from hydrothermal vents.</title>
        <authorList>
            <person name="Haverkamp T.H.A."/>
            <person name="Lossouarn J."/>
            <person name="Geslin C."/>
            <person name="Nesbo C.L."/>
        </authorList>
    </citation>
    <scope>NUCLEOTIDE SEQUENCE [LARGE SCALE GENOMIC DNA]</scope>
    <source>
        <strain evidence="5 6">431</strain>
    </source>
</reference>
<comment type="function">
    <text evidence="4">Acts as an anti-CsrA protein, binds CsrA and prevents it from repressing translation of its target genes, one of which is flagellin. Binds to flagellin and participates in the assembly of the flagellum.</text>
</comment>
<dbReference type="InterPro" id="IPR003775">
    <property type="entry name" value="Flagellar_assembly_factor_FliW"/>
</dbReference>
<evidence type="ECO:0000256" key="2">
    <source>
        <dbReference type="ARBA" id="ARBA00022795"/>
    </source>
</evidence>
<keyword evidence="5" id="KW-0966">Cell projection</keyword>
<protein>
    <recommendedName>
        <fullName evidence="4">Flagellar assembly factor FliW</fullName>
    </recommendedName>
</protein>
<keyword evidence="3 4" id="KW-0810">Translation regulation</keyword>
<organism evidence="5 6">
    <name type="scientific">Thermosipho melanesiensis</name>
    <dbReference type="NCBI Taxonomy" id="46541"/>
    <lineage>
        <taxon>Bacteria</taxon>
        <taxon>Thermotogati</taxon>
        <taxon>Thermotogota</taxon>
        <taxon>Thermotogae</taxon>
        <taxon>Thermotogales</taxon>
        <taxon>Fervidobacteriaceae</taxon>
        <taxon>Thermosipho</taxon>
    </lineage>
</organism>
<keyword evidence="6" id="KW-1185">Reference proteome</keyword>
<dbReference type="PANTHER" id="PTHR39190:SF1">
    <property type="entry name" value="FLAGELLAR ASSEMBLY FACTOR FLIW"/>
    <property type="match status" value="1"/>
</dbReference>
<keyword evidence="4" id="KW-0143">Chaperone</keyword>
<comment type="subcellular location">
    <subcellularLocation>
        <location evidence="4">Cytoplasm</location>
    </subcellularLocation>
</comment>
<keyword evidence="1 4" id="KW-0963">Cytoplasm</keyword>
<comment type="similarity">
    <text evidence="4">Belongs to the FliW family.</text>
</comment>
<dbReference type="Pfam" id="PF02623">
    <property type="entry name" value="FliW"/>
    <property type="match status" value="1"/>
</dbReference>
<dbReference type="InterPro" id="IPR024046">
    <property type="entry name" value="Flagellar_assmbl_FliW_dom_sf"/>
</dbReference>
<dbReference type="PANTHER" id="PTHR39190">
    <property type="entry name" value="FLAGELLAR ASSEMBLY FACTOR FLIW"/>
    <property type="match status" value="1"/>
</dbReference>
<name>A0ABM6GCN6_9BACT</name>
<keyword evidence="2 4" id="KW-1005">Bacterial flagellum biogenesis</keyword>
<sequence>MVFKTKLGELDIDDKEIIVFENGMPGFEQLRKFSVISLKETLPIMWLVSLEDEHIAFPIIDPWILTKDYEFEISDEDVEELEIKDKEKIAVWVILTIPYGNPKETTVNLLAPIVVNLESGKGKQIILNTEKYTTKHKLSSFKK</sequence>
<evidence type="ECO:0000256" key="4">
    <source>
        <dbReference type="HAMAP-Rule" id="MF_01185"/>
    </source>
</evidence>
<accession>A0ABM6GCN6</accession>
<comment type="subunit">
    <text evidence="4">Interacts with translational regulator CsrA and flagellin(s).</text>
</comment>
<evidence type="ECO:0000313" key="6">
    <source>
        <dbReference type="Proteomes" id="UP000185490"/>
    </source>
</evidence>
<dbReference type="Gene3D" id="2.30.290.10">
    <property type="entry name" value="BH3618-like"/>
    <property type="match status" value="1"/>
</dbReference>